<feature type="compositionally biased region" description="Basic and acidic residues" evidence="1">
    <location>
        <begin position="100"/>
        <end position="109"/>
    </location>
</feature>
<comment type="caution">
    <text evidence="2">The sequence shown here is derived from an EMBL/GenBank/DDBJ whole genome shotgun (WGS) entry which is preliminary data.</text>
</comment>
<evidence type="ECO:0000256" key="1">
    <source>
        <dbReference type="SAM" id="MobiDB-lite"/>
    </source>
</evidence>
<feature type="compositionally biased region" description="Polar residues" evidence="1">
    <location>
        <begin position="89"/>
        <end position="99"/>
    </location>
</feature>
<sequence length="124" mass="13404">MAQQMGFSLEFLAADIAGRQALSLHSGPSESKTWTWDAYGNGGWASLAVLAGPRAAWSQDRDLNAGPIIRVSTLQLQVHLGTLRTLESHGSTQKQWTDSKWTDSGRGGDFRASGSSSGIIRWND</sequence>
<keyword evidence="3" id="KW-1185">Reference proteome</keyword>
<evidence type="ECO:0000313" key="3">
    <source>
        <dbReference type="Proteomes" id="UP000696280"/>
    </source>
</evidence>
<feature type="region of interest" description="Disordered" evidence="1">
    <location>
        <begin position="89"/>
        <end position="124"/>
    </location>
</feature>
<reference evidence="2" key="1">
    <citation type="submission" date="2021-07" db="EMBL/GenBank/DDBJ databases">
        <authorList>
            <person name="Durling M."/>
        </authorList>
    </citation>
    <scope>NUCLEOTIDE SEQUENCE</scope>
</reference>
<name>A0A9N9PPH5_9HELO</name>
<proteinExistence type="predicted"/>
<evidence type="ECO:0000313" key="2">
    <source>
        <dbReference type="EMBL" id="CAG8950648.1"/>
    </source>
</evidence>
<gene>
    <name evidence="2" type="ORF">HYFRA_00002857</name>
</gene>
<accession>A0A9N9PPH5</accession>
<dbReference type="EMBL" id="CAJVRL010000038">
    <property type="protein sequence ID" value="CAG8950648.1"/>
    <property type="molecule type" value="Genomic_DNA"/>
</dbReference>
<dbReference type="Proteomes" id="UP000696280">
    <property type="component" value="Unassembled WGS sequence"/>
</dbReference>
<organism evidence="2 3">
    <name type="scientific">Hymenoscyphus fraxineus</name>
    <dbReference type="NCBI Taxonomy" id="746836"/>
    <lineage>
        <taxon>Eukaryota</taxon>
        <taxon>Fungi</taxon>
        <taxon>Dikarya</taxon>
        <taxon>Ascomycota</taxon>
        <taxon>Pezizomycotina</taxon>
        <taxon>Leotiomycetes</taxon>
        <taxon>Helotiales</taxon>
        <taxon>Helotiaceae</taxon>
        <taxon>Hymenoscyphus</taxon>
    </lineage>
</organism>
<dbReference type="AlphaFoldDB" id="A0A9N9PPH5"/>
<protein>
    <submittedName>
        <fullName evidence="2">Uncharacterized protein</fullName>
    </submittedName>
</protein>